<evidence type="ECO:0000313" key="1">
    <source>
        <dbReference type="EMBL" id="TVY11711.1"/>
    </source>
</evidence>
<dbReference type="Proteomes" id="UP000317036">
    <property type="component" value="Unassembled WGS sequence"/>
</dbReference>
<dbReference type="InterPro" id="IPR008183">
    <property type="entry name" value="Aldose_1/G6P_1-epimerase"/>
</dbReference>
<dbReference type="SUPFAM" id="SSF74650">
    <property type="entry name" value="Galactose mutarotase-like"/>
    <property type="match status" value="1"/>
</dbReference>
<dbReference type="InterPro" id="IPR014718">
    <property type="entry name" value="GH-type_carb-bd"/>
</dbReference>
<dbReference type="GO" id="GO:0005975">
    <property type="term" value="P:carbohydrate metabolic process"/>
    <property type="evidence" value="ECO:0007669"/>
    <property type="project" value="InterPro"/>
</dbReference>
<proteinExistence type="predicted"/>
<protein>
    <submittedName>
        <fullName evidence="1">Aldose 1-epimerase</fullName>
    </submittedName>
</protein>
<evidence type="ECO:0000313" key="2">
    <source>
        <dbReference type="Proteomes" id="UP000317036"/>
    </source>
</evidence>
<reference evidence="1 2" key="1">
    <citation type="submission" date="2019-07" db="EMBL/GenBank/DDBJ databases">
        <authorList>
            <person name="Kim J."/>
        </authorList>
    </citation>
    <scope>NUCLEOTIDE SEQUENCE [LARGE SCALE GENOMIC DNA]</scope>
    <source>
        <strain evidence="1 2">JC52</strain>
    </source>
</reference>
<gene>
    <name evidence="1" type="ORF">FPZ49_02980</name>
</gene>
<dbReference type="CDD" id="cd01081">
    <property type="entry name" value="Aldose_epim"/>
    <property type="match status" value="1"/>
</dbReference>
<dbReference type="Gene3D" id="2.70.98.10">
    <property type="match status" value="1"/>
</dbReference>
<name>A0A559KHW6_9BACL</name>
<sequence length="344" mass="38597">MNDLEEEILVTNVTASAYEELYQGEQAVWLNAGPYQAALLPGIGANLIAFRDTVKQYQFLHEPAADEMEAFKANPIIHGIPVLFPPNRYEDGKFPWNGKVYQLPVNEARTGNHLHGFVHNIPWTVESFGAQGGEAQVTLVLQVKEGHSVHAYLPFTFTIRLRYTLSSDGLHQQITVRNEGQESMPCLLAFHTAINAPFAPGSTAADQRFTMTIGERWEMSDRMLPTGSYQPLTAEEELMKRGGVSPYFAAMDNHYTAVPQNGRNRMELTDTRSKVKLVYDVGTTYKQWMIWNSNASGQFFCPEPQINLVNAPNLQLPADEVGLFALEPGAIWEETSRLYVIDLE</sequence>
<dbReference type="OrthoDB" id="9795355at2"/>
<dbReference type="GO" id="GO:0016853">
    <property type="term" value="F:isomerase activity"/>
    <property type="evidence" value="ECO:0007669"/>
    <property type="project" value="InterPro"/>
</dbReference>
<keyword evidence="2" id="KW-1185">Reference proteome</keyword>
<dbReference type="AlphaFoldDB" id="A0A559KHW6"/>
<dbReference type="EMBL" id="VNJI01000002">
    <property type="protein sequence ID" value="TVY11711.1"/>
    <property type="molecule type" value="Genomic_DNA"/>
</dbReference>
<dbReference type="GO" id="GO:0030246">
    <property type="term" value="F:carbohydrate binding"/>
    <property type="evidence" value="ECO:0007669"/>
    <property type="project" value="InterPro"/>
</dbReference>
<dbReference type="InterPro" id="IPR011013">
    <property type="entry name" value="Gal_mutarotase_sf_dom"/>
</dbReference>
<organism evidence="1 2">
    <name type="scientific">Paenibacillus cremeus</name>
    <dbReference type="NCBI Taxonomy" id="2163881"/>
    <lineage>
        <taxon>Bacteria</taxon>
        <taxon>Bacillati</taxon>
        <taxon>Bacillota</taxon>
        <taxon>Bacilli</taxon>
        <taxon>Bacillales</taxon>
        <taxon>Paenibacillaceae</taxon>
        <taxon>Paenibacillus</taxon>
    </lineage>
</organism>
<accession>A0A559KHW6</accession>
<dbReference type="Pfam" id="PF01263">
    <property type="entry name" value="Aldose_epim"/>
    <property type="match status" value="1"/>
</dbReference>
<comment type="caution">
    <text evidence="1">The sequence shown here is derived from an EMBL/GenBank/DDBJ whole genome shotgun (WGS) entry which is preliminary data.</text>
</comment>